<organism evidence="1 2">
    <name type="scientific">Cannabis sativa</name>
    <name type="common">Hemp</name>
    <name type="synonym">Marijuana</name>
    <dbReference type="NCBI Taxonomy" id="3483"/>
    <lineage>
        <taxon>Eukaryota</taxon>
        <taxon>Viridiplantae</taxon>
        <taxon>Streptophyta</taxon>
        <taxon>Embryophyta</taxon>
        <taxon>Tracheophyta</taxon>
        <taxon>Spermatophyta</taxon>
        <taxon>Magnoliopsida</taxon>
        <taxon>eudicotyledons</taxon>
        <taxon>Gunneridae</taxon>
        <taxon>Pentapetalae</taxon>
        <taxon>rosids</taxon>
        <taxon>fabids</taxon>
        <taxon>Rosales</taxon>
        <taxon>Cannabaceae</taxon>
        <taxon>Cannabis</taxon>
    </lineage>
</organism>
<reference evidence="1" key="1">
    <citation type="submission" date="2018-11" db="EMBL/GenBank/DDBJ databases">
        <authorList>
            <person name="Grassa J C."/>
        </authorList>
    </citation>
    <scope>NUCLEOTIDE SEQUENCE [LARGE SCALE GENOMIC DNA]</scope>
</reference>
<dbReference type="AlphaFoldDB" id="A0A803NL97"/>
<proteinExistence type="predicted"/>
<dbReference type="Gramene" id="evm.model.01.2468">
    <property type="protein sequence ID" value="cds.evm.model.01.2468"/>
    <property type="gene ID" value="evm.TU.01.2468"/>
</dbReference>
<sequence length="195" mass="21895">MCGPPEVATWPSSAGWAAPEGYGFLGLGAIADISCNGPCYKLPYRYFLEYRQGLCTWSILTLEFSLCLQNHSDLDPWNSFYSVISLHWTLELPLFGSFIQEQHCPSSCGLIPEIAFSTNLSRTWPKWSLGSVLPSYKSIWDILKCSDSGSSMILFTHGSVYSSSESDTVPISFRNLLYDLYQFLDFAFQVLSFVT</sequence>
<dbReference type="Proteomes" id="UP000596661">
    <property type="component" value="Chromosome 1"/>
</dbReference>
<name>A0A803NL97_CANSA</name>
<dbReference type="EnsemblPlants" id="evm.model.01.2468">
    <property type="protein sequence ID" value="cds.evm.model.01.2468"/>
    <property type="gene ID" value="evm.TU.01.2468"/>
</dbReference>
<evidence type="ECO:0000313" key="1">
    <source>
        <dbReference type="EnsemblPlants" id="cds.evm.model.01.2468"/>
    </source>
</evidence>
<reference evidence="1" key="2">
    <citation type="submission" date="2021-03" db="UniProtKB">
        <authorList>
            <consortium name="EnsemblPlants"/>
        </authorList>
    </citation>
    <scope>IDENTIFICATION</scope>
</reference>
<accession>A0A803NL97</accession>
<protein>
    <submittedName>
        <fullName evidence="1">Uncharacterized protein</fullName>
    </submittedName>
</protein>
<keyword evidence="2" id="KW-1185">Reference proteome</keyword>
<dbReference type="EMBL" id="UZAU01000073">
    <property type="status" value="NOT_ANNOTATED_CDS"/>
    <property type="molecule type" value="Genomic_DNA"/>
</dbReference>
<evidence type="ECO:0000313" key="2">
    <source>
        <dbReference type="Proteomes" id="UP000596661"/>
    </source>
</evidence>